<feature type="compositionally biased region" description="Basic and acidic residues" evidence="2">
    <location>
        <begin position="36"/>
        <end position="64"/>
    </location>
</feature>
<dbReference type="InterPro" id="IPR038765">
    <property type="entry name" value="Papain-like_cys_pep_sf"/>
</dbReference>
<dbReference type="Pfam" id="PF02338">
    <property type="entry name" value="OTU"/>
    <property type="match status" value="1"/>
</dbReference>
<accession>A0AAW1V940</accession>
<dbReference type="PANTHER" id="PTHR12419:SF10">
    <property type="entry name" value="DEUBIQUITINASE OTUD6B"/>
    <property type="match status" value="1"/>
</dbReference>
<proteinExistence type="predicted"/>
<evidence type="ECO:0000313" key="5">
    <source>
        <dbReference type="Proteomes" id="UP001431783"/>
    </source>
</evidence>
<feature type="domain" description="OTU" evidence="3">
    <location>
        <begin position="156"/>
        <end position="293"/>
    </location>
</feature>
<comment type="caution">
    <text evidence="4">The sequence shown here is derived from an EMBL/GenBank/DDBJ whole genome shotgun (WGS) entry which is preliminary data.</text>
</comment>
<name>A0AAW1V940_9CUCU</name>
<feature type="compositionally biased region" description="Basic and acidic residues" evidence="2">
    <location>
        <begin position="1"/>
        <end position="26"/>
    </location>
</feature>
<dbReference type="Gene3D" id="3.90.70.80">
    <property type="match status" value="1"/>
</dbReference>
<dbReference type="AlphaFoldDB" id="A0AAW1V940"/>
<evidence type="ECO:0000313" key="4">
    <source>
        <dbReference type="EMBL" id="KAK9888813.1"/>
    </source>
</evidence>
<gene>
    <name evidence="4" type="ORF">WA026_001036</name>
</gene>
<dbReference type="PANTHER" id="PTHR12419">
    <property type="entry name" value="OTU DOMAIN CONTAINING PROTEIN"/>
    <property type="match status" value="1"/>
</dbReference>
<dbReference type="GO" id="GO:0004843">
    <property type="term" value="F:cysteine-type deubiquitinase activity"/>
    <property type="evidence" value="ECO:0007669"/>
    <property type="project" value="TreeGrafter"/>
</dbReference>
<dbReference type="Proteomes" id="UP001431783">
    <property type="component" value="Unassembled WGS sequence"/>
</dbReference>
<dbReference type="InterPro" id="IPR003323">
    <property type="entry name" value="OTU_dom"/>
</dbReference>
<keyword evidence="5" id="KW-1185">Reference proteome</keyword>
<dbReference type="InterPro" id="IPR050704">
    <property type="entry name" value="Peptidase_C85-like"/>
</dbReference>
<evidence type="ECO:0000259" key="3">
    <source>
        <dbReference type="PROSITE" id="PS50802"/>
    </source>
</evidence>
<dbReference type="PROSITE" id="PS50802">
    <property type="entry name" value="OTU"/>
    <property type="match status" value="1"/>
</dbReference>
<dbReference type="SUPFAM" id="SSF54001">
    <property type="entry name" value="Cysteine proteinases"/>
    <property type="match status" value="1"/>
</dbReference>
<evidence type="ECO:0000256" key="2">
    <source>
        <dbReference type="SAM" id="MobiDB-lite"/>
    </source>
</evidence>
<evidence type="ECO:0000256" key="1">
    <source>
        <dbReference type="ARBA" id="ARBA00022801"/>
    </source>
</evidence>
<feature type="region of interest" description="Disordered" evidence="2">
    <location>
        <begin position="1"/>
        <end position="124"/>
    </location>
</feature>
<organism evidence="4 5">
    <name type="scientific">Henosepilachna vigintioctopunctata</name>
    <dbReference type="NCBI Taxonomy" id="420089"/>
    <lineage>
        <taxon>Eukaryota</taxon>
        <taxon>Metazoa</taxon>
        <taxon>Ecdysozoa</taxon>
        <taxon>Arthropoda</taxon>
        <taxon>Hexapoda</taxon>
        <taxon>Insecta</taxon>
        <taxon>Pterygota</taxon>
        <taxon>Neoptera</taxon>
        <taxon>Endopterygota</taxon>
        <taxon>Coleoptera</taxon>
        <taxon>Polyphaga</taxon>
        <taxon>Cucujiformia</taxon>
        <taxon>Coccinelloidea</taxon>
        <taxon>Coccinellidae</taxon>
        <taxon>Epilachninae</taxon>
        <taxon>Epilachnini</taxon>
        <taxon>Henosepilachna</taxon>
    </lineage>
</organism>
<reference evidence="4 5" key="1">
    <citation type="submission" date="2023-03" db="EMBL/GenBank/DDBJ databases">
        <title>Genome insight into feeding habits of ladybird beetles.</title>
        <authorList>
            <person name="Li H.-S."/>
            <person name="Huang Y.-H."/>
            <person name="Pang H."/>
        </authorList>
    </citation>
    <scope>NUCLEOTIDE SEQUENCE [LARGE SCALE GENOMIC DNA]</scope>
    <source>
        <strain evidence="4">SYSU_2023b</strain>
        <tissue evidence="4">Whole body</tissue>
    </source>
</reference>
<dbReference type="GO" id="GO:0016579">
    <property type="term" value="P:protein deubiquitination"/>
    <property type="evidence" value="ECO:0007669"/>
    <property type="project" value="TreeGrafter"/>
</dbReference>
<protein>
    <recommendedName>
        <fullName evidence="3">OTU domain-containing protein</fullName>
    </recommendedName>
</protein>
<keyword evidence="1" id="KW-0378">Hydrolase</keyword>
<dbReference type="EMBL" id="JARQZJ010000121">
    <property type="protein sequence ID" value="KAK9888813.1"/>
    <property type="molecule type" value="Genomic_DNA"/>
</dbReference>
<sequence length="297" mass="34200">MKESNKLGNEDDLLQRHKQEKKDLHSKIQSLKKSVPKGDKKKEKEVAEQISQLEKDLEDRHKSELLPYQASNSLDESEDKSYINVETSNDEIVENGTKSDLVENPRVSRAQRRRDKKASEEKLREERILEQAERNKVGPKAMEMSSIKEVLKEMGLTLYDIAADGNCLYCAVSHQLEVNNQESHSVIKLRKLTANFMRENKNDFIPFMYKDSGEPVCESYFEKYCKDVASTKIWGGQLELKALANILKCPIKVIQANSPPTILGEDFSGPELILTYHRHLYRLGEHYNSTMYMNSDN</sequence>
<dbReference type="CDD" id="cd22761">
    <property type="entry name" value="OTU_OTUD6"/>
    <property type="match status" value="1"/>
</dbReference>
<dbReference type="InterPro" id="IPR049772">
    <property type="entry name" value="OTU_OTUD6"/>
</dbReference>